<dbReference type="SUPFAM" id="SSF51338">
    <property type="entry name" value="Composite domain of metallo-dependent hydrolases"/>
    <property type="match status" value="1"/>
</dbReference>
<sequence>MASGTDILFDPKLATKQGAILATLRRWYAPAEVLKMITSVNAELLALSGARSPYPGKLEVVEEGALADLLLVEGNPIADIQLIADPAKNFLVIMKDGKIYKNILK</sequence>
<evidence type="ECO:0000313" key="2">
    <source>
        <dbReference type="Proteomes" id="UP001359308"/>
    </source>
</evidence>
<dbReference type="EMBL" id="CP104311">
    <property type="protein sequence ID" value="WWF01814.1"/>
    <property type="molecule type" value="Genomic_DNA"/>
</dbReference>
<dbReference type="Gene3D" id="3.20.20.140">
    <property type="entry name" value="Metal-dependent hydrolases"/>
    <property type="match status" value="1"/>
</dbReference>
<protein>
    <recommendedName>
        <fullName evidence="3">Amidohydrolase-related domain-containing protein</fullName>
    </recommendedName>
</protein>
<organism evidence="1 2">
    <name type="scientific">Methylococcus capsulatus</name>
    <dbReference type="NCBI Taxonomy" id="414"/>
    <lineage>
        <taxon>Bacteria</taxon>
        <taxon>Pseudomonadati</taxon>
        <taxon>Pseudomonadota</taxon>
        <taxon>Gammaproteobacteria</taxon>
        <taxon>Methylococcales</taxon>
        <taxon>Methylococcaceae</taxon>
        <taxon>Methylococcus</taxon>
    </lineage>
</organism>
<dbReference type="PANTHER" id="PTHR43135">
    <property type="entry name" value="ALPHA-D-RIBOSE 1-METHYLPHOSPHONATE 5-TRIPHOSPHATE DIPHOSPHATASE"/>
    <property type="match status" value="1"/>
</dbReference>
<dbReference type="Gene3D" id="2.30.40.10">
    <property type="entry name" value="Urease, subunit C, domain 1"/>
    <property type="match status" value="1"/>
</dbReference>
<name>A0ABZ2F3N5_METCP</name>
<proteinExistence type="predicted"/>
<gene>
    <name evidence="1" type="ORF">N4J17_15300</name>
</gene>
<dbReference type="InterPro" id="IPR011059">
    <property type="entry name" value="Metal-dep_hydrolase_composite"/>
</dbReference>
<evidence type="ECO:0008006" key="3">
    <source>
        <dbReference type="Google" id="ProtNLM"/>
    </source>
</evidence>
<dbReference type="PANTHER" id="PTHR43135:SF3">
    <property type="entry name" value="ALPHA-D-RIBOSE 1-METHYLPHOSPHONATE 5-TRIPHOSPHATE DIPHOSPHATASE"/>
    <property type="match status" value="1"/>
</dbReference>
<reference evidence="1 2" key="1">
    <citation type="submission" date="2022-09" db="EMBL/GenBank/DDBJ databases">
        <authorList>
            <person name="Giprobiosintez L."/>
        </authorList>
    </citation>
    <scope>NUCLEOTIDE SEQUENCE [LARGE SCALE GENOMIC DNA]</scope>
    <source>
        <strain evidence="2">VKPM-B-12549 (GBS-15)</strain>
    </source>
</reference>
<keyword evidence="2" id="KW-1185">Reference proteome</keyword>
<evidence type="ECO:0000313" key="1">
    <source>
        <dbReference type="EMBL" id="WWF01814.1"/>
    </source>
</evidence>
<accession>A0ABZ2F3N5</accession>
<dbReference type="Proteomes" id="UP001359308">
    <property type="component" value="Chromosome"/>
</dbReference>
<dbReference type="InterPro" id="IPR051781">
    <property type="entry name" value="Metallo-dep_Hydrolase"/>
</dbReference>
<dbReference type="RefSeq" id="WP_198324225.1">
    <property type="nucleotide sequence ID" value="NZ_CP104311.1"/>
</dbReference>